<organism evidence="7 8">
    <name type="scientific">Flavobacterium lacisediminis</name>
    <dbReference type="NCBI Taxonomy" id="2989705"/>
    <lineage>
        <taxon>Bacteria</taxon>
        <taxon>Pseudomonadati</taxon>
        <taxon>Bacteroidota</taxon>
        <taxon>Flavobacteriia</taxon>
        <taxon>Flavobacteriales</taxon>
        <taxon>Flavobacteriaceae</taxon>
        <taxon>Flavobacterium</taxon>
    </lineage>
</organism>
<evidence type="ECO:0000313" key="7">
    <source>
        <dbReference type="EMBL" id="MCW1147554.1"/>
    </source>
</evidence>
<feature type="signal peptide" evidence="6">
    <location>
        <begin position="1"/>
        <end position="18"/>
    </location>
</feature>
<evidence type="ECO:0000256" key="1">
    <source>
        <dbReference type="ARBA" id="ARBA00004613"/>
    </source>
</evidence>
<comment type="subcellular location">
    <subcellularLocation>
        <location evidence="1">Secreted</location>
    </subcellularLocation>
</comment>
<keyword evidence="3 6" id="KW-0732">Signal</keyword>
<protein>
    <recommendedName>
        <fullName evidence="9">Insecticide toxin TcdB middle/N-terminal domain-containing protein</fullName>
    </recommendedName>
</protein>
<dbReference type="Pfam" id="PF05593">
    <property type="entry name" value="RHS_repeat"/>
    <property type="match status" value="1"/>
</dbReference>
<dbReference type="InterPro" id="IPR050708">
    <property type="entry name" value="T6SS_VgrG/RHS"/>
</dbReference>
<dbReference type="SUPFAM" id="SSF69318">
    <property type="entry name" value="Integrin alpha N-terminal domain"/>
    <property type="match status" value="1"/>
</dbReference>
<dbReference type="InterPro" id="IPR003284">
    <property type="entry name" value="Sal_SpvB"/>
</dbReference>
<evidence type="ECO:0000256" key="2">
    <source>
        <dbReference type="ARBA" id="ARBA00022525"/>
    </source>
</evidence>
<keyword evidence="4" id="KW-0843">Virulence</keyword>
<dbReference type="InterPro" id="IPR031325">
    <property type="entry name" value="RHS_repeat"/>
</dbReference>
<evidence type="ECO:0000256" key="6">
    <source>
        <dbReference type="SAM" id="SignalP"/>
    </source>
</evidence>
<evidence type="ECO:0000256" key="3">
    <source>
        <dbReference type="ARBA" id="ARBA00022729"/>
    </source>
</evidence>
<dbReference type="PANTHER" id="PTHR32305:SF15">
    <property type="entry name" value="PROTEIN RHSA-RELATED"/>
    <property type="match status" value="1"/>
</dbReference>
<dbReference type="InterPro" id="IPR022385">
    <property type="entry name" value="Rhs_assc_core"/>
</dbReference>
<feature type="region of interest" description="Disordered" evidence="5">
    <location>
        <begin position="50"/>
        <end position="69"/>
    </location>
</feature>
<dbReference type="Pfam" id="PF13517">
    <property type="entry name" value="FG-GAP_3"/>
    <property type="match status" value="1"/>
</dbReference>
<reference evidence="7" key="1">
    <citation type="submission" date="2022-10" db="EMBL/GenBank/DDBJ databases">
        <title>Flavobacterium sp. nov., a bacterium isolated from lake sediment.</title>
        <authorList>
            <person name="Qu J.-H."/>
        </authorList>
    </citation>
    <scope>NUCLEOTIDE SEQUENCE</scope>
    <source>
        <strain evidence="7">TH16-21</strain>
    </source>
</reference>
<evidence type="ECO:0008006" key="9">
    <source>
        <dbReference type="Google" id="ProtNLM"/>
    </source>
</evidence>
<proteinExistence type="predicted"/>
<dbReference type="InterPro" id="IPR028994">
    <property type="entry name" value="Integrin_alpha_N"/>
</dbReference>
<dbReference type="RefSeq" id="WP_264368395.1">
    <property type="nucleotide sequence ID" value="NZ_JAPCIO010000002.1"/>
</dbReference>
<evidence type="ECO:0000313" key="8">
    <source>
        <dbReference type="Proteomes" id="UP001165677"/>
    </source>
</evidence>
<dbReference type="InterPro" id="IPR013517">
    <property type="entry name" value="FG-GAP"/>
</dbReference>
<evidence type="ECO:0000256" key="5">
    <source>
        <dbReference type="SAM" id="MobiDB-lite"/>
    </source>
</evidence>
<dbReference type="Gene3D" id="2.180.10.10">
    <property type="entry name" value="RHS repeat-associated core"/>
    <property type="match status" value="2"/>
</dbReference>
<sequence>MKKFFILSILFISFSSFSQENVFGNSPVQGIIPIKRGDIQENNVITNRVATETTNSTSPSAPTGNSTEVGVTEGQLSVSLTGGATYNIPITVPPGINGIAPQVSLSYNSQGGNGLAGYGWNVSGVSVITRIPTTKFHDNTIDAVDFNTLDRFAFDGQRLIVKNGTSGVYGANGTIYETESFSNVQITSYGVHPSGANYGPAYFIVQYPDGSIAHYGNSTASRSLTDWAITFWQNPQGVRISYNYVLSNNNLSISTIKYGTRGADTPINEILFIYKNRTRSEQAYIGGQSFVRSTILSEIRVNGNNIGFRNYLLTHEATSLGYERLKSITEKSGDNSKSFNPTVFNYETTTNGDLFQISNDIPLNVGNINFTNSNNITGDFDGDGKMDFILYPTTGTNAKKKYWLFNNIQGSGINIGSEHNLGSFTDIFPMSWLSWNNILMPSQGWCAVQTNSITNTTTFNTYSTGIASPIYFQYARTYQFPKFTFGYWTDPCNNGGISTDLYLDNNFNTLLPPDDTNDPVYHEIIRDIPKEYLSGDYNGDGLTDVIIVEKPVSISYYTGGCSGYNTTHTNPGGKSYFLNLDRRITTDYINIAGYLQVTANSKFTVADVNGDGKSDLMVFDSGNVKTYYLNENNQLVQHINYPDTNILSDKPRYMGDFNGDGKTDFVIPQADNTDSWSFFFSKGNGFQKITTSIGLPYYIANGGYFGVVGFSSRTYSLNEKSYLMNDFNGDGKTDILFQQNLTVEYVMTRDGADYTNYGDPQVTKLVLLENKFTNGIGIGFNLVNTNAQFGGIRRNPLPVFLDHNNVNQNLEYALISGNNIRTFKSTKDNRIDTRLNEIVLGNGLKEVITYSPLNSYCDLPYNCDVVFQPSTYTENYPNFDIKQANGFQVVSKLEQISATQNKQQKFKYYGAVSNVDGLGFLGFRGLARSNWHNEDYPIITSVSKHDISKRGAITETYSSLGEAYGNFTSYTPSSFINKTNMTYVVQLLPNKVYKINNTFTNSVNGLESTSKEVTTSYDANNNPLITTSVSKNGTTVERTEVVNVEYFPNTLSPTYIVGRLKKKNSSVTHNGDTMTGEEIYTYNTAHLVSKIQKKGHLTNYLTEDNIYDIFGNITQKKITAVGLTPRTTNFTYDATGRFLLTSTDIEGLVTTYTYNASNGLLLSQTLPSNAGYPLTTTYQYDVWGKKTKETDYLGKSLNYSYSWLSAGTNGFFGTTSVGDDNSASFAWYDDLGRKIADGFRTINDASSSESNNTWKTFEYDIYDRSIKTYEPKLTLLPTWDGLFSITSFDAYGRTTQVVEHTGKTSNINYSGLITTASDGVSNTTVVKNSFGNVVSMTDNGGTINYQYYANGNLKESNFNGVIVAVEKDGWGRKTKLIDPSAGTYEYQYNEFGEMTKEITPKGVTNYTIDNFGKVTQKTTTGTGGDPTNTKTTYTYNPTTKLLTNTRYDDFTGGFYTLYSYGYDNYKRINFSDESGFNTYYQKATQFDAFGRPEKELYTAINTSDSKQSSKWVKNTYKNGHHWQILDDATNQVLWQTTKVNARGQLTNGNYGNGINVINTYDQYGFPTQLKHDKTGTPTVNVMTLNTVFEPQRGNLTSRNNSMFDYQENFTYDNLDRLSTWSNNNFIQNFTFTGNTESFEPTTSSVVLTNTTSTFFSRLTVTTNSNFEGTKRIVKNNATVGEVIQFSGDLFFRNLTQDPNGFLLESNYVKYSVIERNPTTGQTNEFQLGSDLQSNTFSFQHTVSQFSEIYLKVVAGNDFNFQAPVVFHLDNIKVSEVKTSTQTYDALGRIDENNVGTYNYTNINPSNSIPKHFQNSSIETNFEYSDYYLSRANLDITYNAFKSPIDIIEEGKDKLSFIYNMNNSRSTMYYGSLEADKLSRRYRKHYAADGSMEIKQDMVNGTVEFITYIGGDAYSAPIILKSDGTTQNYLYLHRDYLGSIVAITNQAGVVEEKRHFDAWGNIAKVQDGVGNTLTKLSVIDRGYTGHEHLQGVNLIHMNGRLYDPVVHRFLQPDNFIQDPYNSQNFNRYSYVLNNPLKFTDASGEFAWIPIIIGAVIGAYSGGVIANGGQLNPTKWEWNIKTMGYMIGGAIVGGVTGGVSNGIATSGVAFANTKAIFVGSLINGMGTHMYTGGKTNIVLSFGFASLDFTTGEFGYLFKKGNSFMVNLGYSFGTIANISDVLAGMNPGEVQLNTDTSDAIGHSAITEVGETDELNSLVSVGPDVTGKRIFNPFDLTNKADTKWHNYVSHDGTWKTIVKGVNLKSISNYSNDLANGAKYNLYFSSCVNHTARALTLSGVPTFGIHPFILHAQVYLRSLGFRPAFILNQYKLF</sequence>
<dbReference type="Proteomes" id="UP001165677">
    <property type="component" value="Unassembled WGS sequence"/>
</dbReference>
<dbReference type="Pfam" id="PF03534">
    <property type="entry name" value="SpvB"/>
    <property type="match status" value="1"/>
</dbReference>
<keyword evidence="8" id="KW-1185">Reference proteome</keyword>
<comment type="caution">
    <text evidence="7">The sequence shown here is derived from an EMBL/GenBank/DDBJ whole genome shotgun (WGS) entry which is preliminary data.</text>
</comment>
<dbReference type="EMBL" id="JAPCIO010000002">
    <property type="protein sequence ID" value="MCW1147554.1"/>
    <property type="molecule type" value="Genomic_DNA"/>
</dbReference>
<name>A0ABT3EHI5_9FLAO</name>
<accession>A0ABT3EHI5</accession>
<keyword evidence="2" id="KW-0964">Secreted</keyword>
<evidence type="ECO:0000256" key="4">
    <source>
        <dbReference type="ARBA" id="ARBA00023026"/>
    </source>
</evidence>
<dbReference type="NCBIfam" id="TIGR03696">
    <property type="entry name" value="Rhs_assc_core"/>
    <property type="match status" value="1"/>
</dbReference>
<dbReference type="PANTHER" id="PTHR32305">
    <property type="match status" value="1"/>
</dbReference>
<feature type="chain" id="PRO_5045408771" description="Insecticide toxin TcdB middle/N-terminal domain-containing protein" evidence="6">
    <location>
        <begin position="19"/>
        <end position="2328"/>
    </location>
</feature>
<dbReference type="Gene3D" id="2.40.128.340">
    <property type="match status" value="1"/>
</dbReference>
<gene>
    <name evidence="7" type="ORF">OJ995_04895</name>
</gene>